<evidence type="ECO:0000256" key="1">
    <source>
        <dbReference type="SAM" id="SignalP"/>
    </source>
</evidence>
<protein>
    <recommendedName>
        <fullName evidence="2">Superoxide dismutase copper/zinc binding domain-containing protein</fullName>
    </recommendedName>
</protein>
<dbReference type="Pfam" id="PF00080">
    <property type="entry name" value="Sod_Cu"/>
    <property type="match status" value="1"/>
</dbReference>
<gene>
    <name evidence="3" type="ORF">OS493_033999</name>
</gene>
<keyword evidence="4" id="KW-1185">Reference proteome</keyword>
<feature type="signal peptide" evidence="1">
    <location>
        <begin position="1"/>
        <end position="17"/>
    </location>
</feature>
<dbReference type="AlphaFoldDB" id="A0A9X0CW54"/>
<dbReference type="InterPro" id="IPR036423">
    <property type="entry name" value="SOD-like_Cu/Zn_dom_sf"/>
</dbReference>
<comment type="caution">
    <text evidence="3">The sequence shown here is derived from an EMBL/GenBank/DDBJ whole genome shotgun (WGS) entry which is preliminary data.</text>
</comment>
<dbReference type="InterPro" id="IPR024134">
    <property type="entry name" value="SOD_Cu/Zn_/chaperone"/>
</dbReference>
<feature type="chain" id="PRO_5040997871" description="Superoxide dismutase copper/zinc binding domain-containing protein" evidence="1">
    <location>
        <begin position="18"/>
        <end position="149"/>
    </location>
</feature>
<dbReference type="Proteomes" id="UP001163046">
    <property type="component" value="Unassembled WGS sequence"/>
</dbReference>
<dbReference type="EMBL" id="MU826396">
    <property type="protein sequence ID" value="KAJ7376543.1"/>
    <property type="molecule type" value="Genomic_DNA"/>
</dbReference>
<evidence type="ECO:0000313" key="3">
    <source>
        <dbReference type="EMBL" id="KAJ7376543.1"/>
    </source>
</evidence>
<keyword evidence="1" id="KW-0732">Signal</keyword>
<dbReference type="SUPFAM" id="SSF49329">
    <property type="entry name" value="Cu,Zn superoxide dismutase-like"/>
    <property type="match status" value="1"/>
</dbReference>
<evidence type="ECO:0000313" key="4">
    <source>
        <dbReference type="Proteomes" id="UP001163046"/>
    </source>
</evidence>
<name>A0A9X0CW54_9CNID</name>
<dbReference type="GO" id="GO:0005507">
    <property type="term" value="F:copper ion binding"/>
    <property type="evidence" value="ECO:0007669"/>
    <property type="project" value="InterPro"/>
</dbReference>
<dbReference type="GO" id="GO:0006801">
    <property type="term" value="P:superoxide metabolic process"/>
    <property type="evidence" value="ECO:0007669"/>
    <property type="project" value="InterPro"/>
</dbReference>
<organism evidence="3 4">
    <name type="scientific">Desmophyllum pertusum</name>
    <dbReference type="NCBI Taxonomy" id="174260"/>
    <lineage>
        <taxon>Eukaryota</taxon>
        <taxon>Metazoa</taxon>
        <taxon>Cnidaria</taxon>
        <taxon>Anthozoa</taxon>
        <taxon>Hexacorallia</taxon>
        <taxon>Scleractinia</taxon>
        <taxon>Caryophylliina</taxon>
        <taxon>Caryophylliidae</taxon>
        <taxon>Desmophyllum</taxon>
    </lineage>
</organism>
<proteinExistence type="predicted"/>
<dbReference type="OrthoDB" id="2015551at2759"/>
<feature type="domain" description="Superoxide dismutase copper/zinc binding" evidence="2">
    <location>
        <begin position="41"/>
        <end position="137"/>
    </location>
</feature>
<accession>A0A9X0CW54</accession>
<reference evidence="3" key="1">
    <citation type="submission" date="2023-01" db="EMBL/GenBank/DDBJ databases">
        <title>Genome assembly of the deep-sea coral Lophelia pertusa.</title>
        <authorList>
            <person name="Herrera S."/>
            <person name="Cordes E."/>
        </authorList>
    </citation>
    <scope>NUCLEOTIDE SEQUENCE</scope>
    <source>
        <strain evidence="3">USNM1676648</strain>
        <tissue evidence="3">Polyp</tissue>
    </source>
</reference>
<dbReference type="Gene3D" id="2.60.40.200">
    <property type="entry name" value="Superoxide dismutase, copper/zinc binding domain"/>
    <property type="match status" value="1"/>
</dbReference>
<evidence type="ECO:0000259" key="2">
    <source>
        <dbReference type="Pfam" id="PF00080"/>
    </source>
</evidence>
<dbReference type="InterPro" id="IPR001424">
    <property type="entry name" value="SOD_Cu_Zn_dom"/>
</dbReference>
<dbReference type="PANTHER" id="PTHR10003">
    <property type="entry name" value="SUPEROXIDE DISMUTASE CU-ZN -RELATED"/>
    <property type="match status" value="1"/>
</dbReference>
<sequence length="149" mass="16056">MLLFAFGLMMLATAAAGEDVITAASFIIPNTKPPAGLQPSVVGKVTMTQPRSGGNTIMEVHLKGLPPTPRHGFHIHEYGDIFTQGCQSTGSHYNPENYHHGAPGDEIRHVGDLGNLVSNEAGYINAKIIDRLVSLRPTQFSCWKSICDS</sequence>